<dbReference type="STRING" id="448385.sce7606"/>
<feature type="transmembrane region" description="Helical" evidence="7">
    <location>
        <begin position="250"/>
        <end position="268"/>
    </location>
</feature>
<evidence type="ECO:0000313" key="8">
    <source>
        <dbReference type="EMBL" id="CAN97775.1"/>
    </source>
</evidence>
<feature type="compositionally biased region" description="Pro residues" evidence="6">
    <location>
        <begin position="369"/>
        <end position="393"/>
    </location>
</feature>
<keyword evidence="9" id="KW-1185">Reference proteome</keyword>
<dbReference type="KEGG" id="scl:sce7606"/>
<dbReference type="Proteomes" id="UP000002139">
    <property type="component" value="Chromosome"/>
</dbReference>
<evidence type="ECO:0008006" key="10">
    <source>
        <dbReference type="Google" id="ProtNLM"/>
    </source>
</evidence>
<keyword evidence="4 7" id="KW-1133">Transmembrane helix</keyword>
<comment type="similarity">
    <text evidence="2">Belongs to the autoinducer-2 exporter (AI-2E) (TC 2.A.86) family.</text>
</comment>
<dbReference type="InterPro" id="IPR002549">
    <property type="entry name" value="AI-2E-like"/>
</dbReference>
<dbReference type="EMBL" id="AM746676">
    <property type="protein sequence ID" value="CAN97775.1"/>
    <property type="molecule type" value="Genomic_DNA"/>
</dbReference>
<dbReference type="Pfam" id="PF01594">
    <property type="entry name" value="AI-2E_transport"/>
    <property type="match status" value="1"/>
</dbReference>
<evidence type="ECO:0000313" key="9">
    <source>
        <dbReference type="Proteomes" id="UP000002139"/>
    </source>
</evidence>
<feature type="transmembrane region" description="Helical" evidence="7">
    <location>
        <begin position="275"/>
        <end position="300"/>
    </location>
</feature>
<feature type="transmembrane region" description="Helical" evidence="7">
    <location>
        <begin position="320"/>
        <end position="351"/>
    </location>
</feature>
<keyword evidence="5 7" id="KW-0472">Membrane</keyword>
<feature type="transmembrane region" description="Helical" evidence="7">
    <location>
        <begin position="81"/>
        <end position="100"/>
    </location>
</feature>
<feature type="transmembrane region" description="Helical" evidence="7">
    <location>
        <begin position="159"/>
        <end position="188"/>
    </location>
</feature>
<dbReference type="GO" id="GO:0016020">
    <property type="term" value="C:membrane"/>
    <property type="evidence" value="ECO:0007669"/>
    <property type="project" value="UniProtKB-SubCell"/>
</dbReference>
<evidence type="ECO:0000256" key="7">
    <source>
        <dbReference type="SAM" id="Phobius"/>
    </source>
</evidence>
<dbReference type="RefSeq" id="WP_012240214.1">
    <property type="nucleotide sequence ID" value="NC_010162.1"/>
</dbReference>
<organism evidence="8 9">
    <name type="scientific">Sorangium cellulosum (strain So ce56)</name>
    <name type="common">Polyangium cellulosum (strain So ce56)</name>
    <dbReference type="NCBI Taxonomy" id="448385"/>
    <lineage>
        <taxon>Bacteria</taxon>
        <taxon>Pseudomonadati</taxon>
        <taxon>Myxococcota</taxon>
        <taxon>Polyangia</taxon>
        <taxon>Polyangiales</taxon>
        <taxon>Polyangiaceae</taxon>
        <taxon>Sorangium</taxon>
    </lineage>
</organism>
<gene>
    <name evidence="8" type="ordered locus">sce7606</name>
</gene>
<accession>A9F563</accession>
<dbReference type="eggNOG" id="COG0628">
    <property type="taxonomic scope" value="Bacteria"/>
</dbReference>
<evidence type="ECO:0000256" key="1">
    <source>
        <dbReference type="ARBA" id="ARBA00004141"/>
    </source>
</evidence>
<protein>
    <recommendedName>
        <fullName evidence="10">Permease</fullName>
    </recommendedName>
</protein>
<dbReference type="HOGENOM" id="CLU_041771_2_1_7"/>
<evidence type="ECO:0000256" key="3">
    <source>
        <dbReference type="ARBA" id="ARBA00022692"/>
    </source>
</evidence>
<evidence type="ECO:0000256" key="5">
    <source>
        <dbReference type="ARBA" id="ARBA00023136"/>
    </source>
</evidence>
<name>A9F563_SORC5</name>
<dbReference type="PANTHER" id="PTHR21716:SF4">
    <property type="entry name" value="TRANSMEMBRANE PROTEIN 245"/>
    <property type="match status" value="1"/>
</dbReference>
<feature type="region of interest" description="Disordered" evidence="6">
    <location>
        <begin position="361"/>
        <end position="393"/>
    </location>
</feature>
<dbReference type="AlphaFoldDB" id="A9F563"/>
<keyword evidence="3 7" id="KW-0812">Transmembrane</keyword>
<reference evidence="8 9" key="1">
    <citation type="journal article" date="2007" name="Nat. Biotechnol.">
        <title>Complete genome sequence of the myxobacterium Sorangium cellulosum.</title>
        <authorList>
            <person name="Schneiker S."/>
            <person name="Perlova O."/>
            <person name="Kaiser O."/>
            <person name="Gerth K."/>
            <person name="Alici A."/>
            <person name="Altmeyer M.O."/>
            <person name="Bartels D."/>
            <person name="Bekel T."/>
            <person name="Beyer S."/>
            <person name="Bode E."/>
            <person name="Bode H.B."/>
            <person name="Bolten C.J."/>
            <person name="Choudhuri J.V."/>
            <person name="Doss S."/>
            <person name="Elnakady Y.A."/>
            <person name="Frank B."/>
            <person name="Gaigalat L."/>
            <person name="Goesmann A."/>
            <person name="Groeger C."/>
            <person name="Gross F."/>
            <person name="Jelsbak L."/>
            <person name="Jelsbak L."/>
            <person name="Kalinowski J."/>
            <person name="Kegler C."/>
            <person name="Knauber T."/>
            <person name="Konietzny S."/>
            <person name="Kopp M."/>
            <person name="Krause L."/>
            <person name="Krug D."/>
            <person name="Linke B."/>
            <person name="Mahmud T."/>
            <person name="Martinez-Arias R."/>
            <person name="McHardy A.C."/>
            <person name="Merai M."/>
            <person name="Meyer F."/>
            <person name="Mormann S."/>
            <person name="Munoz-Dorado J."/>
            <person name="Perez J."/>
            <person name="Pradella S."/>
            <person name="Rachid S."/>
            <person name="Raddatz G."/>
            <person name="Rosenau F."/>
            <person name="Rueckert C."/>
            <person name="Sasse F."/>
            <person name="Scharfe M."/>
            <person name="Schuster S.C."/>
            <person name="Suen G."/>
            <person name="Treuner-Lange A."/>
            <person name="Velicer G.J."/>
            <person name="Vorholter F.-J."/>
            <person name="Weissman K.J."/>
            <person name="Welch R.D."/>
            <person name="Wenzel S.C."/>
            <person name="Whitworth D.E."/>
            <person name="Wilhelm S."/>
            <person name="Wittmann C."/>
            <person name="Bloecker H."/>
            <person name="Puehler A."/>
            <person name="Mueller R."/>
        </authorList>
    </citation>
    <scope>NUCLEOTIDE SEQUENCE [LARGE SCALE GENOMIC DNA]</scope>
    <source>
        <strain evidence="9">So ce56</strain>
    </source>
</reference>
<evidence type="ECO:0000256" key="6">
    <source>
        <dbReference type="SAM" id="MobiDB-lite"/>
    </source>
</evidence>
<evidence type="ECO:0000256" key="4">
    <source>
        <dbReference type="ARBA" id="ARBA00022989"/>
    </source>
</evidence>
<feature type="transmembrane region" description="Helical" evidence="7">
    <location>
        <begin position="36"/>
        <end position="61"/>
    </location>
</feature>
<dbReference type="PANTHER" id="PTHR21716">
    <property type="entry name" value="TRANSMEMBRANE PROTEIN"/>
    <property type="match status" value="1"/>
</dbReference>
<evidence type="ECO:0000256" key="2">
    <source>
        <dbReference type="ARBA" id="ARBA00009773"/>
    </source>
</evidence>
<sequence>MTHDGPLSAAQERAHPAMQQDFQSDRWLSFALRAGLIALFFWMVKGLLVPVLLGGLVALLVSPLQRRLAPRLGRFRQFAPAISTVGVIILVCIPLAVIIIEASASISRFFARDWSNTIERVEGLLNDGRITGLLNRAGLSGDDVRTYVSNLFERVGSSIAGFAGGMVAAVPQTIVDAFLFIVGLYYLLRDGGLLLRWLLTQSPFRNEETDVLFASIQDTVHGAVLGLLATAAVQGTLTTIALFACKVPGAFLLGLLATLLSLVPMIGTTPVTLGAAVYLFVVGRIGAGIGMCAAAVLIGLSDNVIRPWVQSSHGGMHPLIALLAIFGGLELFGAAGIFIGPVVAAIVLWAVDTRAGISGSGLPLGPHTSQPPPSMTSRPPPASRPPPTSRPPV</sequence>
<feature type="transmembrane region" description="Helical" evidence="7">
    <location>
        <begin position="223"/>
        <end position="244"/>
    </location>
</feature>
<proteinExistence type="inferred from homology"/>
<comment type="subcellular location">
    <subcellularLocation>
        <location evidence="1">Membrane</location>
        <topology evidence="1">Multi-pass membrane protein</topology>
    </subcellularLocation>
</comment>